<gene>
    <name evidence="3" type="ORF">CCH79_00004998</name>
</gene>
<evidence type="ECO:0000256" key="1">
    <source>
        <dbReference type="ARBA" id="ARBA00023157"/>
    </source>
</evidence>
<dbReference type="InterPro" id="IPR050442">
    <property type="entry name" value="Peptidase_S1_coag_factors"/>
</dbReference>
<dbReference type="PANTHER" id="PTHR24278:SF28">
    <property type="entry name" value="COAGULATION FACTOR X"/>
    <property type="match status" value="1"/>
</dbReference>
<dbReference type="FunFam" id="4.10.740.10:FF:000001">
    <property type="entry name" value="vitamin K-dependent protein S"/>
    <property type="match status" value="1"/>
</dbReference>
<feature type="domain" description="Gla" evidence="2">
    <location>
        <begin position="77"/>
        <end position="123"/>
    </location>
</feature>
<name>A0A315V7L9_GAMAF</name>
<reference evidence="3 4" key="1">
    <citation type="journal article" date="2018" name="G3 (Bethesda)">
        <title>A High-Quality Reference Genome for the Invasive Mosquitofish Gambusia affinis Using a Chicago Library.</title>
        <authorList>
            <person name="Hoffberg S.L."/>
            <person name="Troendle N.J."/>
            <person name="Glenn T.C."/>
            <person name="Mahmud O."/>
            <person name="Louha S."/>
            <person name="Chalopin D."/>
            <person name="Bennetzen J.L."/>
            <person name="Mauricio R."/>
        </authorList>
    </citation>
    <scope>NUCLEOTIDE SEQUENCE [LARGE SCALE GENOMIC DNA]</scope>
    <source>
        <strain evidence="3">NE01/NJP1002.9</strain>
        <tissue evidence="3">Muscle</tissue>
    </source>
</reference>
<dbReference type="SMART" id="SM00069">
    <property type="entry name" value="GLA"/>
    <property type="match status" value="1"/>
</dbReference>
<dbReference type="InterPro" id="IPR035972">
    <property type="entry name" value="GLA-like_dom_SF"/>
</dbReference>
<organism evidence="3 4">
    <name type="scientific">Gambusia affinis</name>
    <name type="common">Western mosquitofish</name>
    <name type="synonym">Heterandria affinis</name>
    <dbReference type="NCBI Taxonomy" id="33528"/>
    <lineage>
        <taxon>Eukaryota</taxon>
        <taxon>Metazoa</taxon>
        <taxon>Chordata</taxon>
        <taxon>Craniata</taxon>
        <taxon>Vertebrata</taxon>
        <taxon>Euteleostomi</taxon>
        <taxon>Actinopterygii</taxon>
        <taxon>Neopterygii</taxon>
        <taxon>Teleostei</taxon>
        <taxon>Neoteleostei</taxon>
        <taxon>Acanthomorphata</taxon>
        <taxon>Ovalentaria</taxon>
        <taxon>Atherinomorphae</taxon>
        <taxon>Cyprinodontiformes</taxon>
        <taxon>Poeciliidae</taxon>
        <taxon>Poeciliinae</taxon>
        <taxon>Gambusia</taxon>
    </lineage>
</organism>
<sequence length="161" mass="18645">MPDFKSCVVSVGPHNSVSERILQKLEEQTSDQCEERRDLLIFLSEESAEVVQRWQLRVSVLVLNQNTASQFLSRHRRANSLFEESKKGNLERECIEEVCNKEEAREIFENHPETEYFYPRYVLCLGSHRVGINNHNSQTNIPPDLRTCVMGEILTQGLLLP</sequence>
<evidence type="ECO:0000259" key="2">
    <source>
        <dbReference type="PROSITE" id="PS50998"/>
    </source>
</evidence>
<protein>
    <recommendedName>
        <fullName evidence="2">Gla domain-containing protein</fullName>
    </recommendedName>
</protein>
<proteinExistence type="predicted"/>
<evidence type="ECO:0000313" key="3">
    <source>
        <dbReference type="EMBL" id="PWA18939.1"/>
    </source>
</evidence>
<dbReference type="GO" id="GO:0005509">
    <property type="term" value="F:calcium ion binding"/>
    <property type="evidence" value="ECO:0007669"/>
    <property type="project" value="InterPro"/>
</dbReference>
<dbReference type="PROSITE" id="PS00011">
    <property type="entry name" value="GLA_1"/>
    <property type="match status" value="1"/>
</dbReference>
<dbReference type="Gene3D" id="4.10.740.10">
    <property type="entry name" value="Coagulation Factor IX"/>
    <property type="match status" value="1"/>
</dbReference>
<dbReference type="PANTHER" id="PTHR24278">
    <property type="entry name" value="COAGULATION FACTOR"/>
    <property type="match status" value="1"/>
</dbReference>
<keyword evidence="4" id="KW-1185">Reference proteome</keyword>
<dbReference type="GO" id="GO:0005615">
    <property type="term" value="C:extracellular space"/>
    <property type="evidence" value="ECO:0007669"/>
    <property type="project" value="TreeGrafter"/>
</dbReference>
<dbReference type="PRINTS" id="PR00001">
    <property type="entry name" value="GLABLOOD"/>
</dbReference>
<dbReference type="SUPFAM" id="SSF57630">
    <property type="entry name" value="GLA-domain"/>
    <property type="match status" value="1"/>
</dbReference>
<keyword evidence="1" id="KW-1015">Disulfide bond</keyword>
<dbReference type="Pfam" id="PF00594">
    <property type="entry name" value="Gla"/>
    <property type="match status" value="1"/>
</dbReference>
<dbReference type="InterPro" id="IPR000294">
    <property type="entry name" value="GLA_domain"/>
</dbReference>
<dbReference type="InterPro" id="IPR017857">
    <property type="entry name" value="Coagulation_fac-like_Gla_dom"/>
</dbReference>
<dbReference type="AlphaFoldDB" id="A0A315V7L9"/>
<dbReference type="PROSITE" id="PS50998">
    <property type="entry name" value="GLA_2"/>
    <property type="match status" value="1"/>
</dbReference>
<comment type="caution">
    <text evidence="3">The sequence shown here is derived from an EMBL/GenBank/DDBJ whole genome shotgun (WGS) entry which is preliminary data.</text>
</comment>
<dbReference type="Proteomes" id="UP000250572">
    <property type="component" value="Unassembled WGS sequence"/>
</dbReference>
<accession>A0A315V7L9</accession>
<evidence type="ECO:0000313" key="4">
    <source>
        <dbReference type="Proteomes" id="UP000250572"/>
    </source>
</evidence>
<dbReference type="EMBL" id="NHOQ01002268">
    <property type="protein sequence ID" value="PWA18939.1"/>
    <property type="molecule type" value="Genomic_DNA"/>
</dbReference>